<protein>
    <submittedName>
        <fullName evidence="2">Uncharacterized protein</fullName>
    </submittedName>
</protein>
<gene>
    <name evidence="2" type="ORF">PV04_03751</name>
</gene>
<evidence type="ECO:0000313" key="2">
    <source>
        <dbReference type="EMBL" id="KIW71608.1"/>
    </source>
</evidence>
<organism evidence="2 3">
    <name type="scientific">Phialophora macrospora</name>
    <dbReference type="NCBI Taxonomy" id="1851006"/>
    <lineage>
        <taxon>Eukaryota</taxon>
        <taxon>Fungi</taxon>
        <taxon>Dikarya</taxon>
        <taxon>Ascomycota</taxon>
        <taxon>Pezizomycotina</taxon>
        <taxon>Eurotiomycetes</taxon>
        <taxon>Chaetothyriomycetidae</taxon>
        <taxon>Chaetothyriales</taxon>
        <taxon>Herpotrichiellaceae</taxon>
        <taxon>Phialophora</taxon>
    </lineage>
</organism>
<dbReference type="HOGENOM" id="CLU_2145591_0_0_1"/>
<feature type="region of interest" description="Disordered" evidence="1">
    <location>
        <begin position="1"/>
        <end position="20"/>
    </location>
</feature>
<proteinExistence type="predicted"/>
<accession>A0A0D2FT94</accession>
<evidence type="ECO:0000313" key="3">
    <source>
        <dbReference type="Proteomes" id="UP000054266"/>
    </source>
</evidence>
<dbReference type="AlphaFoldDB" id="A0A0D2FT94"/>
<reference evidence="2 3" key="1">
    <citation type="submission" date="2015-01" db="EMBL/GenBank/DDBJ databases">
        <title>The Genome Sequence of Capronia semiimmersa CBS27337.</title>
        <authorList>
            <consortium name="The Broad Institute Genomics Platform"/>
            <person name="Cuomo C."/>
            <person name="de Hoog S."/>
            <person name="Gorbushina A."/>
            <person name="Stielow B."/>
            <person name="Teixiera M."/>
            <person name="Abouelleil A."/>
            <person name="Chapman S.B."/>
            <person name="Priest M."/>
            <person name="Young S.K."/>
            <person name="Wortman J."/>
            <person name="Nusbaum C."/>
            <person name="Birren B."/>
        </authorList>
    </citation>
    <scope>NUCLEOTIDE SEQUENCE [LARGE SCALE GENOMIC DNA]</scope>
    <source>
        <strain evidence="2 3">CBS 27337</strain>
    </source>
</reference>
<feature type="compositionally biased region" description="Basic and acidic residues" evidence="1">
    <location>
        <begin position="11"/>
        <end position="20"/>
    </location>
</feature>
<sequence length="132" mass="13387">MLAMPTPKIRPNLDGEQSRLKSFDDDWEGEAAVELELVGGATAVGGELSAGDVGLSCVAREPVVDPGTTELAEALDNTGVETAGKLDCVGIPTVLNNGLDVDMDAVASGPMVIGTPTMAQSSATAENVTVSD</sequence>
<evidence type="ECO:0000256" key="1">
    <source>
        <dbReference type="SAM" id="MobiDB-lite"/>
    </source>
</evidence>
<name>A0A0D2FT94_9EURO</name>
<keyword evidence="3" id="KW-1185">Reference proteome</keyword>
<dbReference type="Proteomes" id="UP000054266">
    <property type="component" value="Unassembled WGS sequence"/>
</dbReference>
<dbReference type="EMBL" id="KN846957">
    <property type="protein sequence ID" value="KIW71608.1"/>
    <property type="molecule type" value="Genomic_DNA"/>
</dbReference>